<dbReference type="EMBL" id="MFKM01000024">
    <property type="protein sequence ID" value="OGG43133.1"/>
    <property type="molecule type" value="Genomic_DNA"/>
</dbReference>
<name>A0A1F6C249_9BACT</name>
<keyword evidence="1" id="KW-1133">Transmembrane helix</keyword>
<reference evidence="2 3" key="1">
    <citation type="journal article" date="2016" name="Nat. Commun.">
        <title>Thousands of microbial genomes shed light on interconnected biogeochemical processes in an aquifer system.</title>
        <authorList>
            <person name="Anantharaman K."/>
            <person name="Brown C.T."/>
            <person name="Hug L.A."/>
            <person name="Sharon I."/>
            <person name="Castelle C.J."/>
            <person name="Probst A.J."/>
            <person name="Thomas B.C."/>
            <person name="Singh A."/>
            <person name="Wilkins M.J."/>
            <person name="Karaoz U."/>
            <person name="Brodie E.L."/>
            <person name="Williams K.H."/>
            <person name="Hubbard S.S."/>
            <person name="Banfield J.F."/>
        </authorList>
    </citation>
    <scope>NUCLEOTIDE SEQUENCE [LARGE SCALE GENOMIC DNA]</scope>
</reference>
<evidence type="ECO:0000256" key="1">
    <source>
        <dbReference type="SAM" id="Phobius"/>
    </source>
</evidence>
<protein>
    <submittedName>
        <fullName evidence="2">Uncharacterized protein</fullName>
    </submittedName>
</protein>
<evidence type="ECO:0000313" key="2">
    <source>
        <dbReference type="EMBL" id="OGG43133.1"/>
    </source>
</evidence>
<dbReference type="Proteomes" id="UP000176633">
    <property type="component" value="Unassembled WGS sequence"/>
</dbReference>
<keyword evidence="1" id="KW-0472">Membrane</keyword>
<dbReference type="STRING" id="1798473.A3G50_01780"/>
<evidence type="ECO:0000313" key="3">
    <source>
        <dbReference type="Proteomes" id="UP000176633"/>
    </source>
</evidence>
<comment type="caution">
    <text evidence="2">The sequence shown here is derived from an EMBL/GenBank/DDBJ whole genome shotgun (WGS) entry which is preliminary data.</text>
</comment>
<feature type="transmembrane region" description="Helical" evidence="1">
    <location>
        <begin position="82"/>
        <end position="104"/>
    </location>
</feature>
<accession>A0A1F6C249</accession>
<feature type="transmembrane region" description="Helical" evidence="1">
    <location>
        <begin position="124"/>
        <end position="152"/>
    </location>
</feature>
<organism evidence="2 3">
    <name type="scientific">Candidatus Jorgensenbacteria bacterium RIFCSPLOWO2_12_FULL_42_11</name>
    <dbReference type="NCBI Taxonomy" id="1798473"/>
    <lineage>
        <taxon>Bacteria</taxon>
        <taxon>Candidatus Joergenseniibacteriota</taxon>
    </lineage>
</organism>
<keyword evidence="1" id="KW-0812">Transmembrane</keyword>
<feature type="transmembrane region" description="Helical" evidence="1">
    <location>
        <begin position="164"/>
        <end position="183"/>
    </location>
</feature>
<proteinExistence type="predicted"/>
<gene>
    <name evidence="2" type="ORF">A3G50_01780</name>
</gene>
<feature type="transmembrane region" description="Helical" evidence="1">
    <location>
        <begin position="12"/>
        <end position="31"/>
    </location>
</feature>
<feature type="transmembrane region" description="Helical" evidence="1">
    <location>
        <begin position="38"/>
        <end position="62"/>
    </location>
</feature>
<sequence>MNYFFSDSVILFAPKIILGFVFAFGFFRYLFHRQPNYKLLVIILAAARVLYAAFLTAAQYYAWSRGALTEALLAPRYFWFYAYGRFWLNAFISIGVAFAFYLFLKFLKKSQERFFEEGETELGFLAALLVGWPNFVIFTPLIFISVVLISIFRGIVLKEAYTTLGWPFLLAAFLALIWGSWLIQIFRLGALKI</sequence>
<dbReference type="AlphaFoldDB" id="A0A1F6C249"/>